<reference evidence="2 3" key="1">
    <citation type="journal article" date="2019" name="Emerg. Microbes Infect.">
        <title>Comprehensive subspecies identification of 175 nontuberculous mycobacteria species based on 7547 genomic profiles.</title>
        <authorList>
            <person name="Matsumoto Y."/>
            <person name="Kinjo T."/>
            <person name="Motooka D."/>
            <person name="Nabeya D."/>
            <person name="Jung N."/>
            <person name="Uechi K."/>
            <person name="Horii T."/>
            <person name="Iida T."/>
            <person name="Fujita J."/>
            <person name="Nakamura S."/>
        </authorList>
    </citation>
    <scope>NUCLEOTIDE SEQUENCE [LARGE SCALE GENOMIC DNA]</scope>
    <source>
        <strain evidence="2 3">JCM 30395</strain>
    </source>
</reference>
<organism evidence="2 3">
    <name type="scientific">Mycolicibacterium sarraceniae</name>
    <dbReference type="NCBI Taxonomy" id="1534348"/>
    <lineage>
        <taxon>Bacteria</taxon>
        <taxon>Bacillati</taxon>
        <taxon>Actinomycetota</taxon>
        <taxon>Actinomycetes</taxon>
        <taxon>Mycobacteriales</taxon>
        <taxon>Mycobacteriaceae</taxon>
        <taxon>Mycolicibacterium</taxon>
    </lineage>
</organism>
<evidence type="ECO:0000313" key="2">
    <source>
        <dbReference type="EMBL" id="BBY56892.1"/>
    </source>
</evidence>
<evidence type="ECO:0000313" key="3">
    <source>
        <dbReference type="Proteomes" id="UP000466445"/>
    </source>
</evidence>
<dbReference type="Proteomes" id="UP000466445">
    <property type="component" value="Chromosome"/>
</dbReference>
<accession>A0A7I7SIX4</accession>
<feature type="compositionally biased region" description="Basic and acidic residues" evidence="1">
    <location>
        <begin position="27"/>
        <end position="36"/>
    </location>
</feature>
<feature type="region of interest" description="Disordered" evidence="1">
    <location>
        <begin position="21"/>
        <end position="42"/>
    </location>
</feature>
<dbReference type="KEGG" id="msar:MSAR_00280"/>
<evidence type="ECO:0000256" key="1">
    <source>
        <dbReference type="SAM" id="MobiDB-lite"/>
    </source>
</evidence>
<name>A0A7I7SIX4_9MYCO</name>
<sequence length="130" mass="14307">MGQRQPRCRLRLSLWRTRAARDAPQTRLRDSGHRAPADPQHSRRLISKYLQSVIMVGGGDVVDQLQLAVGFQQPGVRPDGVHPDTVEAFGRRDQSVGHRAVRQIDHQIVDGVSGSALDDVEGQDVGADRA</sequence>
<dbReference type="AlphaFoldDB" id="A0A7I7SIX4"/>
<proteinExistence type="predicted"/>
<dbReference type="EMBL" id="AP022595">
    <property type="protein sequence ID" value="BBY56892.1"/>
    <property type="molecule type" value="Genomic_DNA"/>
</dbReference>
<protein>
    <submittedName>
        <fullName evidence="2">Uncharacterized protein</fullName>
    </submittedName>
</protein>
<keyword evidence="3" id="KW-1185">Reference proteome</keyword>
<gene>
    <name evidence="2" type="ORF">MSAR_00280</name>
</gene>